<dbReference type="PRINTS" id="PR00195">
    <property type="entry name" value="DYNAMIN"/>
</dbReference>
<dbReference type="GO" id="GO:0005874">
    <property type="term" value="C:microtubule"/>
    <property type="evidence" value="ECO:0007669"/>
    <property type="project" value="TreeGrafter"/>
</dbReference>
<dbReference type="PANTHER" id="PTHR11566:SF173">
    <property type="entry name" value="DYNAMIN-RELATED PROTEIN 4C"/>
    <property type="match status" value="1"/>
</dbReference>
<dbReference type="InterPro" id="IPR022812">
    <property type="entry name" value="Dynamin"/>
</dbReference>
<evidence type="ECO:0000259" key="1">
    <source>
        <dbReference type="PROSITE" id="PS51718"/>
    </source>
</evidence>
<sequence length="219" mass="24042">MAYFSNVQELVKYEMQPIVSSYNDHIHPLLDAVDKLRHLKVTKESIQLPTIVLVGDQSSDKSSILESLAGISLAPGQGICTRVPLYMHTDEARIANAINLATNEIAGNGKGISNTSLTLVVKKKGAPNLTMINLLGITRVPVHSQPKDIYEQIAGTITEYIRPKESIILNVLSATVDFPTCESIRKSQQGDKTSERALAVVTKFDKALKGCLRRLLQMM</sequence>
<dbReference type="Gene3D" id="3.40.50.300">
    <property type="entry name" value="P-loop containing nucleotide triphosphate hydrolases"/>
    <property type="match status" value="1"/>
</dbReference>
<reference evidence="2 3" key="1">
    <citation type="journal article" date="2020" name="Mol. Plant">
        <title>The Chromosome-Based Rubber Tree Genome Provides New Insights into Spurge Genome Evolution and Rubber Biosynthesis.</title>
        <authorList>
            <person name="Liu J."/>
            <person name="Shi C."/>
            <person name="Shi C.C."/>
            <person name="Li W."/>
            <person name="Zhang Q.J."/>
            <person name="Zhang Y."/>
            <person name="Li K."/>
            <person name="Lu H.F."/>
            <person name="Shi C."/>
            <person name="Zhu S.T."/>
            <person name="Xiao Z.Y."/>
            <person name="Nan H."/>
            <person name="Yue Y."/>
            <person name="Zhu X.G."/>
            <person name="Wu Y."/>
            <person name="Hong X.N."/>
            <person name="Fan G.Y."/>
            <person name="Tong Y."/>
            <person name="Zhang D."/>
            <person name="Mao C.L."/>
            <person name="Liu Y.L."/>
            <person name="Hao S.J."/>
            <person name="Liu W.Q."/>
            <person name="Lv M.Q."/>
            <person name="Zhang H.B."/>
            <person name="Liu Y."/>
            <person name="Hu-Tang G.R."/>
            <person name="Wang J.P."/>
            <person name="Wang J.H."/>
            <person name="Sun Y.H."/>
            <person name="Ni S.B."/>
            <person name="Chen W.B."/>
            <person name="Zhang X.C."/>
            <person name="Jiao Y.N."/>
            <person name="Eichler E.E."/>
            <person name="Li G.H."/>
            <person name="Liu X."/>
            <person name="Gao L.Z."/>
        </authorList>
    </citation>
    <scope>NUCLEOTIDE SEQUENCE [LARGE SCALE GENOMIC DNA]</scope>
    <source>
        <strain evidence="3">cv. GT1</strain>
        <tissue evidence="2">Leaf</tissue>
    </source>
</reference>
<dbReference type="SUPFAM" id="SSF52540">
    <property type="entry name" value="P-loop containing nucleoside triphosphate hydrolases"/>
    <property type="match status" value="1"/>
</dbReference>
<comment type="caution">
    <text evidence="2">The sequence shown here is derived from an EMBL/GenBank/DDBJ whole genome shotgun (WGS) entry which is preliminary data.</text>
</comment>
<gene>
    <name evidence="2" type="ORF">GH714_027740</name>
</gene>
<name>A0A6A6MHY0_HEVBR</name>
<dbReference type="GO" id="GO:0008017">
    <property type="term" value="F:microtubule binding"/>
    <property type="evidence" value="ECO:0007669"/>
    <property type="project" value="TreeGrafter"/>
</dbReference>
<keyword evidence="3" id="KW-1185">Reference proteome</keyword>
<dbReference type="AlphaFoldDB" id="A0A6A6MHY0"/>
<evidence type="ECO:0000313" key="2">
    <source>
        <dbReference type="EMBL" id="KAF2312008.1"/>
    </source>
</evidence>
<dbReference type="InterPro" id="IPR001401">
    <property type="entry name" value="Dynamin_GTPase"/>
</dbReference>
<evidence type="ECO:0000313" key="3">
    <source>
        <dbReference type="Proteomes" id="UP000467840"/>
    </source>
</evidence>
<proteinExistence type="predicted"/>
<dbReference type="GO" id="GO:0005737">
    <property type="term" value="C:cytoplasm"/>
    <property type="evidence" value="ECO:0007669"/>
    <property type="project" value="TreeGrafter"/>
</dbReference>
<dbReference type="InterPro" id="IPR030381">
    <property type="entry name" value="G_DYNAMIN_dom"/>
</dbReference>
<accession>A0A6A6MHY0</accession>
<feature type="domain" description="Dynamin-type G" evidence="1">
    <location>
        <begin position="45"/>
        <end position="219"/>
    </location>
</feature>
<dbReference type="GO" id="GO:0016020">
    <property type="term" value="C:membrane"/>
    <property type="evidence" value="ECO:0007669"/>
    <property type="project" value="TreeGrafter"/>
</dbReference>
<dbReference type="EMBL" id="JAAGAX010000006">
    <property type="protein sequence ID" value="KAF2312008.1"/>
    <property type="molecule type" value="Genomic_DNA"/>
</dbReference>
<dbReference type="InterPro" id="IPR045063">
    <property type="entry name" value="Dynamin_N"/>
</dbReference>
<organism evidence="2 3">
    <name type="scientific">Hevea brasiliensis</name>
    <name type="common">Para rubber tree</name>
    <name type="synonym">Siphonia brasiliensis</name>
    <dbReference type="NCBI Taxonomy" id="3981"/>
    <lineage>
        <taxon>Eukaryota</taxon>
        <taxon>Viridiplantae</taxon>
        <taxon>Streptophyta</taxon>
        <taxon>Embryophyta</taxon>
        <taxon>Tracheophyta</taxon>
        <taxon>Spermatophyta</taxon>
        <taxon>Magnoliopsida</taxon>
        <taxon>eudicotyledons</taxon>
        <taxon>Gunneridae</taxon>
        <taxon>Pentapetalae</taxon>
        <taxon>rosids</taxon>
        <taxon>fabids</taxon>
        <taxon>Malpighiales</taxon>
        <taxon>Euphorbiaceae</taxon>
        <taxon>Crotonoideae</taxon>
        <taxon>Micrandreae</taxon>
        <taxon>Hevea</taxon>
    </lineage>
</organism>
<dbReference type="Proteomes" id="UP000467840">
    <property type="component" value="Chromosome 14"/>
</dbReference>
<dbReference type="SMART" id="SM00053">
    <property type="entry name" value="DYNc"/>
    <property type="match status" value="1"/>
</dbReference>
<dbReference type="PANTHER" id="PTHR11566">
    <property type="entry name" value="DYNAMIN"/>
    <property type="match status" value="1"/>
</dbReference>
<dbReference type="GO" id="GO:0005525">
    <property type="term" value="F:GTP binding"/>
    <property type="evidence" value="ECO:0007669"/>
    <property type="project" value="InterPro"/>
</dbReference>
<protein>
    <recommendedName>
        <fullName evidence="1">Dynamin-type G domain-containing protein</fullName>
    </recommendedName>
</protein>
<dbReference type="InterPro" id="IPR027417">
    <property type="entry name" value="P-loop_NTPase"/>
</dbReference>
<dbReference type="Pfam" id="PF00350">
    <property type="entry name" value="Dynamin_N"/>
    <property type="match status" value="2"/>
</dbReference>
<dbReference type="GO" id="GO:0003924">
    <property type="term" value="F:GTPase activity"/>
    <property type="evidence" value="ECO:0007669"/>
    <property type="project" value="InterPro"/>
</dbReference>
<dbReference type="PROSITE" id="PS51718">
    <property type="entry name" value="G_DYNAMIN_2"/>
    <property type="match status" value="1"/>
</dbReference>